<dbReference type="EC" id="3.1.3.48" evidence="2"/>
<comment type="similarity">
    <text evidence="1">Belongs to the low molecular weight phosphotyrosine protein phosphatase family.</text>
</comment>
<proteinExistence type="inferred from homology"/>
<dbReference type="InterPro" id="IPR036196">
    <property type="entry name" value="Ptyr_pPase_sf"/>
</dbReference>
<evidence type="ECO:0000256" key="3">
    <source>
        <dbReference type="ARBA" id="ARBA00022801"/>
    </source>
</evidence>
<evidence type="ECO:0000256" key="1">
    <source>
        <dbReference type="ARBA" id="ARBA00011063"/>
    </source>
</evidence>
<name>A0ABS8JY56_9BURK</name>
<sequence length="170" mass="17782">MIGRVLVVCVGNICRSPMAQALLAQRLEAVAVESAGIGALHGEGADPLAVQLMRERGLDLDAHRARQLTALIAAAADLVLVMDHAQKHYVERRFPALYGRVYLLGSSHGAGGPPDARFEIPDPHRKGLASFEQSLALIDAGVDAWCARIAGVTARAGAGTAALSTDHSSS</sequence>
<keyword evidence="8" id="KW-1185">Reference proteome</keyword>
<dbReference type="Pfam" id="PF01451">
    <property type="entry name" value="LMWPc"/>
    <property type="match status" value="1"/>
</dbReference>
<dbReference type="PANTHER" id="PTHR11717">
    <property type="entry name" value="LOW MOLECULAR WEIGHT PROTEIN TYROSINE PHOSPHATASE"/>
    <property type="match status" value="1"/>
</dbReference>
<dbReference type="SMART" id="SM00226">
    <property type="entry name" value="LMWPc"/>
    <property type="match status" value="1"/>
</dbReference>
<dbReference type="SUPFAM" id="SSF52788">
    <property type="entry name" value="Phosphotyrosine protein phosphatases I"/>
    <property type="match status" value="1"/>
</dbReference>
<evidence type="ECO:0000256" key="2">
    <source>
        <dbReference type="ARBA" id="ARBA00013064"/>
    </source>
</evidence>
<gene>
    <name evidence="7" type="ORF">LJ656_19715</name>
</gene>
<comment type="caution">
    <text evidence="7">The sequence shown here is derived from an EMBL/GenBank/DDBJ whole genome shotgun (WGS) entry which is preliminary data.</text>
</comment>
<keyword evidence="4" id="KW-0904">Protein phosphatase</keyword>
<evidence type="ECO:0000259" key="6">
    <source>
        <dbReference type="SMART" id="SM00226"/>
    </source>
</evidence>
<evidence type="ECO:0000256" key="4">
    <source>
        <dbReference type="ARBA" id="ARBA00022912"/>
    </source>
</evidence>
<reference evidence="7 8" key="1">
    <citation type="submission" date="2021-11" db="EMBL/GenBank/DDBJ databases">
        <authorList>
            <person name="Oh E.-T."/>
            <person name="Kim S.-B."/>
        </authorList>
    </citation>
    <scope>NUCLEOTIDE SEQUENCE [LARGE SCALE GENOMIC DNA]</scope>
    <source>
        <strain evidence="7 8">MMS20-SJTR3</strain>
    </source>
</reference>
<evidence type="ECO:0000313" key="7">
    <source>
        <dbReference type="EMBL" id="MCC8394825.1"/>
    </source>
</evidence>
<dbReference type="PANTHER" id="PTHR11717:SF31">
    <property type="entry name" value="LOW MOLECULAR WEIGHT PROTEIN-TYROSINE-PHOSPHATASE ETP-RELATED"/>
    <property type="match status" value="1"/>
</dbReference>
<dbReference type="EMBL" id="JAJITD010000009">
    <property type="protein sequence ID" value="MCC8394825.1"/>
    <property type="molecule type" value="Genomic_DNA"/>
</dbReference>
<dbReference type="InterPro" id="IPR050438">
    <property type="entry name" value="LMW_PTPase"/>
</dbReference>
<accession>A0ABS8JY56</accession>
<organism evidence="7 8">
    <name type="scientific">Paraburkholderia sejongensis</name>
    <dbReference type="NCBI Taxonomy" id="2886946"/>
    <lineage>
        <taxon>Bacteria</taxon>
        <taxon>Pseudomonadati</taxon>
        <taxon>Pseudomonadota</taxon>
        <taxon>Betaproteobacteria</taxon>
        <taxon>Burkholderiales</taxon>
        <taxon>Burkholderiaceae</taxon>
        <taxon>Paraburkholderia</taxon>
    </lineage>
</organism>
<protein>
    <recommendedName>
        <fullName evidence="2">protein-tyrosine-phosphatase</fullName>
        <ecNumber evidence="2">3.1.3.48</ecNumber>
    </recommendedName>
</protein>
<evidence type="ECO:0000313" key="8">
    <source>
        <dbReference type="Proteomes" id="UP001431019"/>
    </source>
</evidence>
<dbReference type="PRINTS" id="PR00719">
    <property type="entry name" value="LMWPTPASE"/>
</dbReference>
<dbReference type="RefSeq" id="WP_230511052.1">
    <property type="nucleotide sequence ID" value="NZ_JAJITD010000009.1"/>
</dbReference>
<dbReference type="InterPro" id="IPR023485">
    <property type="entry name" value="Ptyr_pPase"/>
</dbReference>
<dbReference type="Gene3D" id="3.40.50.2300">
    <property type="match status" value="1"/>
</dbReference>
<dbReference type="InterPro" id="IPR017867">
    <property type="entry name" value="Tyr_phospatase_low_mol_wt"/>
</dbReference>
<comment type="catalytic activity">
    <reaction evidence="5">
        <text>O-phospho-L-tyrosyl-[protein] + H2O = L-tyrosyl-[protein] + phosphate</text>
        <dbReference type="Rhea" id="RHEA:10684"/>
        <dbReference type="Rhea" id="RHEA-COMP:10136"/>
        <dbReference type="Rhea" id="RHEA-COMP:20101"/>
        <dbReference type="ChEBI" id="CHEBI:15377"/>
        <dbReference type="ChEBI" id="CHEBI:43474"/>
        <dbReference type="ChEBI" id="CHEBI:46858"/>
        <dbReference type="ChEBI" id="CHEBI:61978"/>
        <dbReference type="EC" id="3.1.3.48"/>
    </reaction>
</comment>
<feature type="domain" description="Phosphotyrosine protein phosphatase I" evidence="6">
    <location>
        <begin position="3"/>
        <end position="148"/>
    </location>
</feature>
<evidence type="ECO:0000256" key="5">
    <source>
        <dbReference type="ARBA" id="ARBA00051722"/>
    </source>
</evidence>
<dbReference type="Proteomes" id="UP001431019">
    <property type="component" value="Unassembled WGS sequence"/>
</dbReference>
<dbReference type="CDD" id="cd16343">
    <property type="entry name" value="LMWPTP"/>
    <property type="match status" value="1"/>
</dbReference>
<keyword evidence="3" id="KW-0378">Hydrolase</keyword>